<dbReference type="RefSeq" id="WP_338612688.1">
    <property type="nucleotide sequence ID" value="NZ_AP029022.1"/>
</dbReference>
<evidence type="ECO:0000313" key="2">
    <source>
        <dbReference type="Proteomes" id="UP001380186"/>
    </source>
</evidence>
<dbReference type="SUPFAM" id="SSF56601">
    <property type="entry name" value="beta-lactamase/transpeptidase-like"/>
    <property type="match status" value="1"/>
</dbReference>
<gene>
    <name evidence="1" type="ORF">CRDW_22470</name>
</gene>
<evidence type="ECO:0000313" key="1">
    <source>
        <dbReference type="EMBL" id="BEV04873.1"/>
    </source>
</evidence>
<dbReference type="Proteomes" id="UP001380186">
    <property type="component" value="Chromosome"/>
</dbReference>
<reference evidence="1 2" key="1">
    <citation type="journal article" date="2020" name="Microbes Environ.">
        <title>Synthetic bacterial community of duckweed: a simple and stable system to study plant-microbe interactions.</title>
        <authorList>
            <person name="Ishizawa H."/>
            <person name="Tada M."/>
            <person name="Kuroda M."/>
            <person name="Inoue D."/>
            <person name="Futamata H."/>
            <person name="Ike M."/>
        </authorList>
    </citation>
    <scope>NUCLEOTIDE SEQUENCE [LARGE SCALE GENOMIC DNA]</scope>
    <source>
        <strain evidence="1 2">DW100</strain>
    </source>
</reference>
<protein>
    <recommendedName>
        <fullName evidence="3">Lipoprotein</fullName>
    </recommendedName>
</protein>
<keyword evidence="2" id="KW-1185">Reference proteome</keyword>
<accession>A0ABN7CEK6</accession>
<dbReference type="EMBL" id="AP029022">
    <property type="protein sequence ID" value="BEV04873.1"/>
    <property type="molecule type" value="Genomic_DNA"/>
</dbReference>
<proteinExistence type="predicted"/>
<sequence length="332" mass="39159">MKILWFFILLLIISCQKENVYYYSDNHPIKDSTVIRFVEREMQTLKIDSKEKNLKIFTTLDSISYKNNLDSIRAKILEKALSYNLKQEDKKAFNDWFREKIIVVDNKTGKTIHFYSSFKNAKFDRYDANIGSLRKFIRLGTFLAENSASEIPQNYLFNYGYQTVSSNSLTINEKEAKFLSQFNLKNLKKEGYFYNNISFLKAAEIFQTLNSGTLREPFVINKILDKNKPVYIQHSGSRKIFSEESAEKIKKHLQYYKEHSFGIFKNELKDTQSLILFGTNLDQCLILDDGKFTYLIYNFRGIVTDIQKKKVKEIPFQWVKKSGILYYNAIRK</sequence>
<dbReference type="PROSITE" id="PS51257">
    <property type="entry name" value="PROKAR_LIPOPROTEIN"/>
    <property type="match status" value="1"/>
</dbReference>
<organism evidence="1 2">
    <name type="scientific">Chryseobacterium gambrini</name>
    <dbReference type="NCBI Taxonomy" id="373672"/>
    <lineage>
        <taxon>Bacteria</taxon>
        <taxon>Pseudomonadati</taxon>
        <taxon>Bacteroidota</taxon>
        <taxon>Flavobacteriia</taxon>
        <taxon>Flavobacteriales</taxon>
        <taxon>Weeksellaceae</taxon>
        <taxon>Chryseobacterium group</taxon>
        <taxon>Chryseobacterium</taxon>
    </lineage>
</organism>
<dbReference type="InterPro" id="IPR012338">
    <property type="entry name" value="Beta-lactam/transpept-like"/>
</dbReference>
<name>A0ABN7CEK6_9FLAO</name>
<evidence type="ECO:0008006" key="3">
    <source>
        <dbReference type="Google" id="ProtNLM"/>
    </source>
</evidence>